<dbReference type="PANTHER" id="PTHR43581:SF2">
    <property type="entry name" value="EXCINUCLEASE ATPASE SUBUNIT"/>
    <property type="match status" value="1"/>
</dbReference>
<dbReference type="SUPFAM" id="SSF52540">
    <property type="entry name" value="P-loop containing nucleoside triphosphate hydrolases"/>
    <property type="match status" value="1"/>
</dbReference>
<evidence type="ECO:0000313" key="4">
    <source>
        <dbReference type="Proteomes" id="UP000602759"/>
    </source>
</evidence>
<name>A0ABR7YSQ2_9SPHI</name>
<dbReference type="InterPro" id="IPR022532">
    <property type="entry name" value="DUF3696"/>
</dbReference>
<protein>
    <submittedName>
        <fullName evidence="3">DUF3696 domain-containing protein</fullName>
    </submittedName>
</protein>
<dbReference type="Proteomes" id="UP000602759">
    <property type="component" value="Unassembled WGS sequence"/>
</dbReference>
<sequence length="615" mass="70510">MIKEWTLSNFKSVSKKTTLNFEPLTIFAGANSSGKSTILQSILLTTQTIQSPISSRSVILNGHISKFGNFKDLSSHGRKKKEIEIGFKLEPTTEQEFEDETTFRFFYFDNEIKNVELSYKFLAGIEQLEQLNPTLESVEIKSSDTENKRTKISIKKSKKTNEEKIQDYKIKSFAPSEKKSLDYDINISPIKSLGQYYLYKIPNEGKIIGTNLVHFIPNSITFIDNELENQIDYLRAFLEGKNNRFESEDLHFTEEIFTTEFKNLINSVLEDFVSETRFSEIATKKIISDFRSRVSTLKNNFNSENLFKCLKYKFTQRYLSTAFNDRKDELDSLFSTIDTSGYISANSVPLHLPELGYIENQFKKKLKYLGPLRDEPKSIYPLEGYIDTLNIGFKGENTAAVLELHKNKEIKYVPSREFSSSSIEKEIKTASLQAAVLDWLIYLGVATQLETRDMGKLGHELMVSIDTGQELQDLTHVGVGVSQILPILVLSFLAGTDSTLIFEQPELHLHPKVQTRLADFFISQNILKKQCIVETHSEYLINRLRYLIARSEGDSLSKDAILYFVEKEGADSIYKEIRINKYGVIPEWPKGFFDESEKLSSQLLEAGLKKRSKEK</sequence>
<dbReference type="Pfam" id="PF13175">
    <property type="entry name" value="AAA_15"/>
    <property type="match status" value="1"/>
</dbReference>
<dbReference type="RefSeq" id="WP_190995233.1">
    <property type="nucleotide sequence ID" value="NZ_JACOIK010000011.1"/>
</dbReference>
<proteinExistence type="predicted"/>
<organism evidence="3 4">
    <name type="scientific">Sphingobacterium micropteri</name>
    <dbReference type="NCBI Taxonomy" id="2763501"/>
    <lineage>
        <taxon>Bacteria</taxon>
        <taxon>Pseudomonadati</taxon>
        <taxon>Bacteroidota</taxon>
        <taxon>Sphingobacteriia</taxon>
        <taxon>Sphingobacteriales</taxon>
        <taxon>Sphingobacteriaceae</taxon>
        <taxon>Sphingobacterium</taxon>
    </lineage>
</organism>
<dbReference type="PANTHER" id="PTHR43581">
    <property type="entry name" value="ATP/GTP PHOSPHATASE"/>
    <property type="match status" value="1"/>
</dbReference>
<dbReference type="InterPro" id="IPR027417">
    <property type="entry name" value="P-loop_NTPase"/>
</dbReference>
<reference evidence="3 4" key="1">
    <citation type="submission" date="2020-08" db="EMBL/GenBank/DDBJ databases">
        <title>Sphingobacterium sp. DN00404 isolated from aquaculture water.</title>
        <authorList>
            <person name="Zhang M."/>
        </authorList>
    </citation>
    <scope>NUCLEOTIDE SEQUENCE [LARGE SCALE GENOMIC DNA]</scope>
    <source>
        <strain evidence="3 4">DN00404</strain>
    </source>
</reference>
<dbReference type="Pfam" id="PF12476">
    <property type="entry name" value="DUF3696"/>
    <property type="match status" value="1"/>
</dbReference>
<accession>A0ABR7YSQ2</accession>
<dbReference type="Gene3D" id="3.40.50.300">
    <property type="entry name" value="P-loop containing nucleotide triphosphate hydrolases"/>
    <property type="match status" value="1"/>
</dbReference>
<dbReference type="InterPro" id="IPR051396">
    <property type="entry name" value="Bact_Antivir_Def_Nuclease"/>
</dbReference>
<feature type="domain" description="DUF3696" evidence="1">
    <location>
        <begin position="558"/>
        <end position="600"/>
    </location>
</feature>
<dbReference type="EMBL" id="JACOIK010000011">
    <property type="protein sequence ID" value="MBD1434358.1"/>
    <property type="molecule type" value="Genomic_DNA"/>
</dbReference>
<evidence type="ECO:0000313" key="3">
    <source>
        <dbReference type="EMBL" id="MBD1434358.1"/>
    </source>
</evidence>
<evidence type="ECO:0000259" key="1">
    <source>
        <dbReference type="Pfam" id="PF12476"/>
    </source>
</evidence>
<dbReference type="InterPro" id="IPR041685">
    <property type="entry name" value="AAA_GajA/Old/RecF-like"/>
</dbReference>
<gene>
    <name evidence="3" type="ORF">H8B06_16115</name>
</gene>
<feature type="domain" description="Endonuclease GajA/Old nuclease/RecF-like AAA" evidence="2">
    <location>
        <begin position="1"/>
        <end position="541"/>
    </location>
</feature>
<keyword evidence="4" id="KW-1185">Reference proteome</keyword>
<evidence type="ECO:0000259" key="2">
    <source>
        <dbReference type="Pfam" id="PF13175"/>
    </source>
</evidence>
<comment type="caution">
    <text evidence="3">The sequence shown here is derived from an EMBL/GenBank/DDBJ whole genome shotgun (WGS) entry which is preliminary data.</text>
</comment>